<dbReference type="EMBL" id="AAKDDM010000001">
    <property type="protein sequence ID" value="ECQ8481234.1"/>
    <property type="molecule type" value="Genomic_DNA"/>
</dbReference>
<reference evidence="2" key="1">
    <citation type="submission" date="2018-05" db="EMBL/GenBank/DDBJ databases">
        <authorList>
            <consortium name="PulseNet: The National Subtyping Network for Foodborne Disease Surveillance"/>
            <person name="Tarr C.L."/>
            <person name="Trees E."/>
            <person name="Katz L.S."/>
            <person name="Carleton-Romer H.A."/>
            <person name="Stroika S."/>
            <person name="Kucerova Z."/>
            <person name="Roache K.F."/>
            <person name="Sabol A.L."/>
            <person name="Besser J."/>
            <person name="Gerner-Smidt P."/>
        </authorList>
    </citation>
    <scope>NUCLEOTIDE SEQUENCE</scope>
    <source>
        <strain evidence="2">PNUSAC001730</strain>
        <strain evidence="3">PNUSAC011450</strain>
    </source>
</reference>
<accession>A0A5T1IY29</accession>
<organism evidence="2">
    <name type="scientific">Campylobacter jejuni</name>
    <dbReference type="NCBI Taxonomy" id="197"/>
    <lineage>
        <taxon>Bacteria</taxon>
        <taxon>Pseudomonadati</taxon>
        <taxon>Campylobacterota</taxon>
        <taxon>Epsilonproteobacteria</taxon>
        <taxon>Campylobacterales</taxon>
        <taxon>Campylobacteraceae</taxon>
        <taxon>Campylobacter</taxon>
    </lineage>
</organism>
<comment type="caution">
    <text evidence="2">The sequence shown here is derived from an EMBL/GenBank/DDBJ whole genome shotgun (WGS) entry which is preliminary data.</text>
</comment>
<evidence type="ECO:0000313" key="2">
    <source>
        <dbReference type="EMBL" id="EAL0748000.1"/>
    </source>
</evidence>
<reference evidence="1" key="2">
    <citation type="submission" date="2019-04" db="EMBL/GenBank/DDBJ databases">
        <authorList>
            <person name="Ashton P.M."/>
            <person name="Dallman T."/>
            <person name="Nair S."/>
            <person name="De Pinna E."/>
            <person name="Peters T."/>
            <person name="Grant K."/>
        </authorList>
    </citation>
    <scope>NUCLEOTIDE SEQUENCE</scope>
    <source>
        <strain evidence="1">OXC2688</strain>
    </source>
</reference>
<dbReference type="NCBIfam" id="TIGR02192">
    <property type="entry name" value="HtrL_YibB"/>
    <property type="match status" value="1"/>
</dbReference>
<gene>
    <name evidence="2" type="primary">yibB</name>
    <name evidence="2" type="ORF">B6428_00025</name>
    <name evidence="1" type="ORF">E7R33_00870</name>
    <name evidence="3" type="ORF">F0172_01645</name>
</gene>
<dbReference type="AlphaFoldDB" id="A0A5T1IY29"/>
<dbReference type="EMBL" id="AACLFB010000001">
    <property type="protein sequence ID" value="EAL0748000.1"/>
    <property type="molecule type" value="Genomic_DNA"/>
</dbReference>
<proteinExistence type="predicted"/>
<evidence type="ECO:0000313" key="3">
    <source>
        <dbReference type="EMBL" id="ECQ8481234.1"/>
    </source>
</evidence>
<evidence type="ECO:0000313" key="1">
    <source>
        <dbReference type="EMBL" id="EAK8045523.1"/>
    </source>
</evidence>
<name>A0A5T1IY29_CAMJU</name>
<dbReference type="InterPro" id="IPR011735">
    <property type="entry name" value="WlaTC/HtrL_glycosyltransf"/>
</dbReference>
<dbReference type="Pfam" id="PF09612">
    <property type="entry name" value="HtrL_YibB"/>
    <property type="match status" value="1"/>
</dbReference>
<dbReference type="NCBIfam" id="NF008462">
    <property type="entry name" value="PRK11346.1"/>
    <property type="match status" value="1"/>
</dbReference>
<protein>
    <submittedName>
        <fullName evidence="2">Protein YibB</fullName>
    </submittedName>
</protein>
<dbReference type="EMBL" id="AACJHT010000001">
    <property type="protein sequence ID" value="EAK8045523.1"/>
    <property type="molecule type" value="Genomic_DNA"/>
</dbReference>
<sequence length="319" mass="38666">MIDNEITIVTAFYDIGRKDIKNFERDNDKYLSYFDFLAGIKNKMIIYTQENIKEKILDTRKKHNLEDKTIIITKELQEFDEQGYKKIIDTFKNYDQSINRKNPNNIECISPMYCYLMYLKPFFVCDAIQRGLTDENIMWLDFGFNHGGNFFVDKDQFNFYLQKQNSIDENKINLFSIKNDDKQTLANIYFSMETFLMGGIIFAKSKNWLLFKHHMQKCIKYFTSFGIIDDDQIMLLWCARNYRKNYNIIKVYFWFDSLYHFIPQNIAKKLKINTNQIKYYKIIKEKLKEDFNNKNIKNIFINLIKYCYFKFINKNHKVL</sequence>
<dbReference type="RefSeq" id="WP_048818625.1">
    <property type="nucleotide sequence ID" value="NZ_CAMRHJ010000015.1"/>
</dbReference>